<dbReference type="PANTHER" id="PTHR47904:SF1">
    <property type="entry name" value="NATURAL CYTOTOXICITY TRIGGERING RECEPTOR 3"/>
    <property type="match status" value="1"/>
</dbReference>
<protein>
    <recommendedName>
        <fullName evidence="3">Natural cytotoxicity triggering receptor 3</fullName>
    </recommendedName>
    <alternativeName>
        <fullName evidence="14">Natural killer cell p30-related protein</fullName>
    </alternativeName>
</protein>
<evidence type="ECO:0000256" key="15">
    <source>
        <dbReference type="SAM" id="Phobius"/>
    </source>
</evidence>
<evidence type="ECO:0000313" key="18">
    <source>
        <dbReference type="EMBL" id="QTT61900.1"/>
    </source>
</evidence>
<accession>A0A8A9WQH3</accession>
<dbReference type="GO" id="GO:0002429">
    <property type="term" value="P:immune response-activating cell surface receptor signaling pathway"/>
    <property type="evidence" value="ECO:0007669"/>
    <property type="project" value="InterPro"/>
</dbReference>
<dbReference type="InterPro" id="IPR013783">
    <property type="entry name" value="Ig-like_fold"/>
</dbReference>
<dbReference type="SUPFAM" id="SSF48726">
    <property type="entry name" value="Immunoglobulin"/>
    <property type="match status" value="1"/>
</dbReference>
<evidence type="ECO:0000256" key="2">
    <source>
        <dbReference type="ARBA" id="ARBA00006531"/>
    </source>
</evidence>
<evidence type="ECO:0000256" key="13">
    <source>
        <dbReference type="ARBA" id="ARBA00023319"/>
    </source>
</evidence>
<feature type="chain" id="PRO_5032500733" description="Natural cytotoxicity triggering receptor 3" evidence="16">
    <location>
        <begin position="25"/>
        <end position="175"/>
    </location>
</feature>
<dbReference type="InterPro" id="IPR003599">
    <property type="entry name" value="Ig_sub"/>
</dbReference>
<keyword evidence="7" id="KW-0391">Immunity</keyword>
<dbReference type="InterPro" id="IPR036179">
    <property type="entry name" value="Ig-like_dom_sf"/>
</dbReference>
<proteinExistence type="evidence at transcript level"/>
<comment type="similarity">
    <text evidence="2">Belongs to the natural cytotoxicity receptor (NCR) family.</text>
</comment>
<dbReference type="Gene3D" id="2.60.40.10">
    <property type="entry name" value="Immunoglobulins"/>
    <property type="match status" value="1"/>
</dbReference>
<keyword evidence="5 15" id="KW-0812">Transmembrane</keyword>
<dbReference type="PANTHER" id="PTHR47904">
    <property type="entry name" value="NATURAL CYTOTOXICITY TRIGGERING RECEPTOR 3"/>
    <property type="match status" value="1"/>
</dbReference>
<evidence type="ECO:0000256" key="10">
    <source>
        <dbReference type="ARBA" id="ARBA00023157"/>
    </source>
</evidence>
<dbReference type="InterPro" id="IPR013106">
    <property type="entry name" value="Ig_V-set"/>
</dbReference>
<evidence type="ECO:0000256" key="5">
    <source>
        <dbReference type="ARBA" id="ARBA00022692"/>
    </source>
</evidence>
<evidence type="ECO:0000256" key="16">
    <source>
        <dbReference type="SAM" id="SignalP"/>
    </source>
</evidence>
<dbReference type="AlphaFoldDB" id="A0A8A9WQH3"/>
<name>A0A8A9WQH3_GINCI</name>
<keyword evidence="12" id="KW-0325">Glycoprotein</keyword>
<reference evidence="18" key="1">
    <citation type="journal article" date="2021" name="Immunogenetics">
        <title>Analysis of shark NCR3 family genes reveals primordial features of vertebrate NKp30.</title>
        <authorList>
            <person name="Kinlein A."/>
            <person name="Janes M.E."/>
            <person name="Kincer J."/>
            <person name="Almeida T."/>
            <person name="Matz H."/>
            <person name="Sui J."/>
            <person name="Criscitiello M.F."/>
            <person name="Flajnik M.F."/>
            <person name="Ohta Y."/>
        </authorList>
    </citation>
    <scope>NUCLEOTIDE SEQUENCE</scope>
    <source>
        <tissue evidence="18">Spleen</tissue>
    </source>
</reference>
<evidence type="ECO:0000256" key="8">
    <source>
        <dbReference type="ARBA" id="ARBA00022989"/>
    </source>
</evidence>
<evidence type="ECO:0000256" key="14">
    <source>
        <dbReference type="ARBA" id="ARBA00032296"/>
    </source>
</evidence>
<dbReference type="SMR" id="A0A8A9WQH3"/>
<sequence>MVTERWSTAALFVLISISLSGMEAGDVVQTPTSIHIMEGESVILNCSFHLQGLGAYSWRRDDSPINFESPRYKQRIIKADYNAFNLGKDASIQITNMTECDSGTYYCEVEIMAKQKTTGNGTVVTVERHACDKAKPLKTMSFEWIWIAVAGGVTLLVTLSLLVVIIILARRNKGT</sequence>
<evidence type="ECO:0000256" key="9">
    <source>
        <dbReference type="ARBA" id="ARBA00023136"/>
    </source>
</evidence>
<dbReference type="InterPro" id="IPR007110">
    <property type="entry name" value="Ig-like_dom"/>
</dbReference>
<evidence type="ECO:0000256" key="7">
    <source>
        <dbReference type="ARBA" id="ARBA00022859"/>
    </source>
</evidence>
<evidence type="ECO:0000256" key="1">
    <source>
        <dbReference type="ARBA" id="ARBA00004251"/>
    </source>
</evidence>
<evidence type="ECO:0000259" key="17">
    <source>
        <dbReference type="PROSITE" id="PS50835"/>
    </source>
</evidence>
<dbReference type="SMART" id="SM00409">
    <property type="entry name" value="IG"/>
    <property type="match status" value="1"/>
</dbReference>
<feature type="domain" description="Ig-like" evidence="17">
    <location>
        <begin position="25"/>
        <end position="118"/>
    </location>
</feature>
<organism evidence="18">
    <name type="scientific">Ginglymostoma cirratum</name>
    <name type="common">Nurse shark</name>
    <name type="synonym">Squalus cirratus</name>
    <dbReference type="NCBI Taxonomy" id="7801"/>
    <lineage>
        <taxon>Eukaryota</taxon>
        <taxon>Metazoa</taxon>
        <taxon>Chordata</taxon>
        <taxon>Craniata</taxon>
        <taxon>Vertebrata</taxon>
        <taxon>Chondrichthyes</taxon>
        <taxon>Elasmobranchii</taxon>
        <taxon>Galeomorphii</taxon>
        <taxon>Galeoidea</taxon>
        <taxon>Orectolobiformes</taxon>
        <taxon>Ginglymostomatidae</taxon>
        <taxon>Ginglymostoma</taxon>
    </lineage>
</organism>
<keyword evidence="11 18" id="KW-0675">Receptor</keyword>
<feature type="transmembrane region" description="Helical" evidence="15">
    <location>
        <begin position="144"/>
        <end position="169"/>
    </location>
</feature>
<evidence type="ECO:0000256" key="4">
    <source>
        <dbReference type="ARBA" id="ARBA00022475"/>
    </source>
</evidence>
<dbReference type="GO" id="GO:0005886">
    <property type="term" value="C:plasma membrane"/>
    <property type="evidence" value="ECO:0007669"/>
    <property type="project" value="UniProtKB-SubCell"/>
</dbReference>
<dbReference type="PROSITE" id="PS50835">
    <property type="entry name" value="IG_LIKE"/>
    <property type="match status" value="1"/>
</dbReference>
<dbReference type="GO" id="GO:0045954">
    <property type="term" value="P:positive regulation of natural killer cell mediated cytotoxicity"/>
    <property type="evidence" value="ECO:0007669"/>
    <property type="project" value="InterPro"/>
</dbReference>
<keyword evidence="10" id="KW-1015">Disulfide bond</keyword>
<keyword evidence="9 15" id="KW-0472">Membrane</keyword>
<evidence type="ECO:0000256" key="6">
    <source>
        <dbReference type="ARBA" id="ARBA00022729"/>
    </source>
</evidence>
<evidence type="ECO:0000256" key="12">
    <source>
        <dbReference type="ARBA" id="ARBA00023180"/>
    </source>
</evidence>
<keyword evidence="4" id="KW-1003">Cell membrane</keyword>
<dbReference type="EMBL" id="MT914156">
    <property type="protein sequence ID" value="QTT61900.1"/>
    <property type="molecule type" value="mRNA"/>
</dbReference>
<dbReference type="GO" id="GO:0030101">
    <property type="term" value="P:natural killer cell activation"/>
    <property type="evidence" value="ECO:0007669"/>
    <property type="project" value="TreeGrafter"/>
</dbReference>
<keyword evidence="6 16" id="KW-0732">Signal</keyword>
<dbReference type="Pfam" id="PF07686">
    <property type="entry name" value="V-set"/>
    <property type="match status" value="1"/>
</dbReference>
<keyword evidence="8 15" id="KW-1133">Transmembrane helix</keyword>
<comment type="subcellular location">
    <subcellularLocation>
        <location evidence="1">Cell membrane</location>
        <topology evidence="1">Single-pass type I membrane protein</topology>
    </subcellularLocation>
</comment>
<keyword evidence="13" id="KW-0393">Immunoglobulin domain</keyword>
<evidence type="ECO:0000256" key="11">
    <source>
        <dbReference type="ARBA" id="ARBA00023170"/>
    </source>
</evidence>
<dbReference type="InterPro" id="IPR043226">
    <property type="entry name" value="NCR3"/>
</dbReference>
<feature type="signal peptide" evidence="16">
    <location>
        <begin position="1"/>
        <end position="24"/>
    </location>
</feature>
<evidence type="ECO:0000256" key="3">
    <source>
        <dbReference type="ARBA" id="ARBA00019135"/>
    </source>
</evidence>